<dbReference type="Proteomes" id="UP001549291">
    <property type="component" value="Unassembled WGS sequence"/>
</dbReference>
<protein>
    <recommendedName>
        <fullName evidence="4">Transcriptional regulator</fullName>
    </recommendedName>
</protein>
<feature type="compositionally biased region" description="Basic and acidic residues" evidence="1">
    <location>
        <begin position="1"/>
        <end position="31"/>
    </location>
</feature>
<evidence type="ECO:0000256" key="1">
    <source>
        <dbReference type="SAM" id="MobiDB-lite"/>
    </source>
</evidence>
<keyword evidence="3" id="KW-1185">Reference proteome</keyword>
<evidence type="ECO:0000313" key="3">
    <source>
        <dbReference type="Proteomes" id="UP001549291"/>
    </source>
</evidence>
<evidence type="ECO:0000313" key="2">
    <source>
        <dbReference type="EMBL" id="MET4721681.1"/>
    </source>
</evidence>
<organism evidence="2 3">
    <name type="scientific">Bradyrhizobium japonicum</name>
    <dbReference type="NCBI Taxonomy" id="375"/>
    <lineage>
        <taxon>Bacteria</taxon>
        <taxon>Pseudomonadati</taxon>
        <taxon>Pseudomonadota</taxon>
        <taxon>Alphaproteobacteria</taxon>
        <taxon>Hyphomicrobiales</taxon>
        <taxon>Nitrobacteraceae</taxon>
        <taxon>Bradyrhizobium</taxon>
    </lineage>
</organism>
<accession>A0ABV2RXL6</accession>
<proteinExistence type="predicted"/>
<name>A0ABV2RXL6_BRAJP</name>
<sequence>MGKELMRDLEDLQRAEDDFRRGDTSRKEYRAVESTVIRKATTPKPAGGKKR</sequence>
<reference evidence="2 3" key="1">
    <citation type="submission" date="2024-06" db="EMBL/GenBank/DDBJ databases">
        <title>Genomic Encyclopedia of Type Strains, Phase V (KMG-V): Genome sequencing to study the core and pangenomes of soil and plant-associated prokaryotes.</title>
        <authorList>
            <person name="Whitman W."/>
        </authorList>
    </citation>
    <scope>NUCLEOTIDE SEQUENCE [LARGE SCALE GENOMIC DNA]</scope>
    <source>
        <strain evidence="2 3">USDA 160</strain>
    </source>
</reference>
<dbReference type="RefSeq" id="WP_354270196.1">
    <property type="nucleotide sequence ID" value="NZ_JBEPTQ010000002.1"/>
</dbReference>
<dbReference type="EMBL" id="JBEPTQ010000002">
    <property type="protein sequence ID" value="MET4721681.1"/>
    <property type="molecule type" value="Genomic_DNA"/>
</dbReference>
<gene>
    <name evidence="2" type="ORF">ABIF63_005787</name>
</gene>
<feature type="region of interest" description="Disordered" evidence="1">
    <location>
        <begin position="1"/>
        <end position="51"/>
    </location>
</feature>
<comment type="caution">
    <text evidence="2">The sequence shown here is derived from an EMBL/GenBank/DDBJ whole genome shotgun (WGS) entry which is preliminary data.</text>
</comment>
<evidence type="ECO:0008006" key="4">
    <source>
        <dbReference type="Google" id="ProtNLM"/>
    </source>
</evidence>